<accession>A0A9D4QF44</accession>
<dbReference type="VEuPathDB" id="VectorBase:RSAN_048223"/>
<proteinExistence type="predicted"/>
<name>A0A9D4QF44_RHISA</name>
<reference evidence="2" key="2">
    <citation type="submission" date="2021-09" db="EMBL/GenBank/DDBJ databases">
        <authorList>
            <person name="Jia N."/>
            <person name="Wang J."/>
            <person name="Shi W."/>
            <person name="Du L."/>
            <person name="Sun Y."/>
            <person name="Zhan W."/>
            <person name="Jiang J."/>
            <person name="Wang Q."/>
            <person name="Zhang B."/>
            <person name="Ji P."/>
            <person name="Sakyi L.B."/>
            <person name="Cui X."/>
            <person name="Yuan T."/>
            <person name="Jiang B."/>
            <person name="Yang W."/>
            <person name="Lam T.T.-Y."/>
            <person name="Chang Q."/>
            <person name="Ding S."/>
            <person name="Wang X."/>
            <person name="Zhu J."/>
            <person name="Ruan X."/>
            <person name="Zhao L."/>
            <person name="Wei J."/>
            <person name="Que T."/>
            <person name="Du C."/>
            <person name="Cheng J."/>
            <person name="Dai P."/>
            <person name="Han X."/>
            <person name="Huang E."/>
            <person name="Gao Y."/>
            <person name="Liu J."/>
            <person name="Shao H."/>
            <person name="Ye R."/>
            <person name="Li L."/>
            <person name="Wei W."/>
            <person name="Wang X."/>
            <person name="Wang C."/>
            <person name="Huo Q."/>
            <person name="Li W."/>
            <person name="Guo W."/>
            <person name="Chen H."/>
            <person name="Chen S."/>
            <person name="Zhou L."/>
            <person name="Zhou L."/>
            <person name="Ni X."/>
            <person name="Tian J."/>
            <person name="Zhou Y."/>
            <person name="Sheng Y."/>
            <person name="Liu T."/>
            <person name="Pan Y."/>
            <person name="Xia L."/>
            <person name="Li J."/>
            <person name="Zhao F."/>
            <person name="Cao W."/>
        </authorList>
    </citation>
    <scope>NUCLEOTIDE SEQUENCE</scope>
    <source>
        <strain evidence="2">Rsan-2018</strain>
        <tissue evidence="2">Larvae</tissue>
    </source>
</reference>
<reference evidence="2" key="1">
    <citation type="journal article" date="2020" name="Cell">
        <title>Large-Scale Comparative Analyses of Tick Genomes Elucidate Their Genetic Diversity and Vector Capacities.</title>
        <authorList>
            <consortium name="Tick Genome and Microbiome Consortium (TIGMIC)"/>
            <person name="Jia N."/>
            <person name="Wang J."/>
            <person name="Shi W."/>
            <person name="Du L."/>
            <person name="Sun Y."/>
            <person name="Zhan W."/>
            <person name="Jiang J.F."/>
            <person name="Wang Q."/>
            <person name="Zhang B."/>
            <person name="Ji P."/>
            <person name="Bell-Sakyi L."/>
            <person name="Cui X.M."/>
            <person name="Yuan T.T."/>
            <person name="Jiang B.G."/>
            <person name="Yang W.F."/>
            <person name="Lam T.T."/>
            <person name="Chang Q.C."/>
            <person name="Ding S.J."/>
            <person name="Wang X.J."/>
            <person name="Zhu J.G."/>
            <person name="Ruan X.D."/>
            <person name="Zhao L."/>
            <person name="Wei J.T."/>
            <person name="Ye R.Z."/>
            <person name="Que T.C."/>
            <person name="Du C.H."/>
            <person name="Zhou Y.H."/>
            <person name="Cheng J.X."/>
            <person name="Dai P.F."/>
            <person name="Guo W.B."/>
            <person name="Han X.H."/>
            <person name="Huang E.J."/>
            <person name="Li L.F."/>
            <person name="Wei W."/>
            <person name="Gao Y.C."/>
            <person name="Liu J.Z."/>
            <person name="Shao H.Z."/>
            <person name="Wang X."/>
            <person name="Wang C.C."/>
            <person name="Yang T.C."/>
            <person name="Huo Q.B."/>
            <person name="Li W."/>
            <person name="Chen H.Y."/>
            <person name="Chen S.E."/>
            <person name="Zhou L.G."/>
            <person name="Ni X.B."/>
            <person name="Tian J.H."/>
            <person name="Sheng Y."/>
            <person name="Liu T."/>
            <person name="Pan Y.S."/>
            <person name="Xia L.Y."/>
            <person name="Li J."/>
            <person name="Zhao F."/>
            <person name="Cao W.C."/>
        </authorList>
    </citation>
    <scope>NUCLEOTIDE SEQUENCE</scope>
    <source>
        <strain evidence="2">Rsan-2018</strain>
    </source>
</reference>
<evidence type="ECO:0008006" key="4">
    <source>
        <dbReference type="Google" id="ProtNLM"/>
    </source>
</evidence>
<evidence type="ECO:0000256" key="1">
    <source>
        <dbReference type="SAM" id="SignalP"/>
    </source>
</evidence>
<keyword evidence="3" id="KW-1185">Reference proteome</keyword>
<comment type="caution">
    <text evidence="2">The sequence shown here is derived from an EMBL/GenBank/DDBJ whole genome shotgun (WGS) entry which is preliminary data.</text>
</comment>
<feature type="chain" id="PRO_5039550848" description="Cement protein" evidence="1">
    <location>
        <begin position="21"/>
        <end position="252"/>
    </location>
</feature>
<evidence type="ECO:0000313" key="2">
    <source>
        <dbReference type="EMBL" id="KAH7981732.1"/>
    </source>
</evidence>
<keyword evidence="1" id="KW-0732">Signal</keyword>
<protein>
    <recommendedName>
        <fullName evidence="4">Cement protein</fullName>
    </recommendedName>
</protein>
<dbReference type="EMBL" id="JABSTV010001245">
    <property type="protein sequence ID" value="KAH7981732.1"/>
    <property type="molecule type" value="Genomic_DNA"/>
</dbReference>
<gene>
    <name evidence="2" type="ORF">HPB52_000978</name>
</gene>
<sequence length="252" mass="24203">MNSLVVAAFVMCGLVATAHCGGFGGGHSVIVVKGIQTGGGGGAGFGHGSAASATTAGSSQPQVVQGPTYVVKTLHQVKKISHGGAVVGGGSTGGYSGGYGGGFGHGGGYSHGFSGGLSGGYGSFGKGYGGLGHGGWWISFHHLRNEHGFLSVSMLRMKIGLCAFVSTATAGGYGGGHGAIILAGHGGGYGGGGHGGYSKVVPGPSFLVSTVHHVHKISHGGAIIGGYDLVPHGGGHGGGYGGGYGGYGGHGW</sequence>
<dbReference type="Proteomes" id="UP000821837">
    <property type="component" value="Chromosome 1"/>
</dbReference>
<evidence type="ECO:0000313" key="3">
    <source>
        <dbReference type="Proteomes" id="UP000821837"/>
    </source>
</evidence>
<dbReference type="AlphaFoldDB" id="A0A9D4QF44"/>
<feature type="signal peptide" evidence="1">
    <location>
        <begin position="1"/>
        <end position="20"/>
    </location>
</feature>
<organism evidence="2 3">
    <name type="scientific">Rhipicephalus sanguineus</name>
    <name type="common">Brown dog tick</name>
    <name type="synonym">Ixodes sanguineus</name>
    <dbReference type="NCBI Taxonomy" id="34632"/>
    <lineage>
        <taxon>Eukaryota</taxon>
        <taxon>Metazoa</taxon>
        <taxon>Ecdysozoa</taxon>
        <taxon>Arthropoda</taxon>
        <taxon>Chelicerata</taxon>
        <taxon>Arachnida</taxon>
        <taxon>Acari</taxon>
        <taxon>Parasitiformes</taxon>
        <taxon>Ixodida</taxon>
        <taxon>Ixodoidea</taxon>
        <taxon>Ixodidae</taxon>
        <taxon>Rhipicephalinae</taxon>
        <taxon>Rhipicephalus</taxon>
        <taxon>Rhipicephalus</taxon>
    </lineage>
</organism>